<dbReference type="Proteomes" id="UP001589747">
    <property type="component" value="Unassembled WGS sequence"/>
</dbReference>
<dbReference type="EMBL" id="JBHMDO010000024">
    <property type="protein sequence ID" value="MFB9327161.1"/>
    <property type="molecule type" value="Genomic_DNA"/>
</dbReference>
<keyword evidence="1" id="KW-0812">Transmembrane</keyword>
<reference evidence="2 3" key="1">
    <citation type="submission" date="2024-09" db="EMBL/GenBank/DDBJ databases">
        <authorList>
            <person name="Sun Q."/>
            <person name="Mori K."/>
        </authorList>
    </citation>
    <scope>NUCLEOTIDE SEQUENCE [LARGE SCALE GENOMIC DNA]</scope>
    <source>
        <strain evidence="2 3">TISTR 2452</strain>
    </source>
</reference>
<feature type="transmembrane region" description="Helical" evidence="1">
    <location>
        <begin position="70"/>
        <end position="95"/>
    </location>
</feature>
<keyword evidence="1" id="KW-0472">Membrane</keyword>
<feature type="transmembrane region" description="Helical" evidence="1">
    <location>
        <begin position="39"/>
        <end position="58"/>
    </location>
</feature>
<accession>A0ABV5KRC8</accession>
<comment type="caution">
    <text evidence="2">The sequence shown here is derived from an EMBL/GenBank/DDBJ whole genome shotgun (WGS) entry which is preliminary data.</text>
</comment>
<sequence>MRTVAEQIEELPISEDAKGVLKEVMKRKDKVVGLKQRQYYLMVINCVLVLVILFWLYKLSHVSSANVIDILGYLGGSTAATVFLLVSISSFLYAGSVAKEYKKEKQKYDDLRKEAITYLRAKWDITEESMLRDKLSSILGKRDINLIFYS</sequence>
<dbReference type="RefSeq" id="WP_377495182.1">
    <property type="nucleotide sequence ID" value="NZ_JBHMDO010000024.1"/>
</dbReference>
<protein>
    <submittedName>
        <fullName evidence="2">DUF2663 family protein</fullName>
    </submittedName>
</protein>
<proteinExistence type="predicted"/>
<keyword evidence="3" id="KW-1185">Reference proteome</keyword>
<gene>
    <name evidence="2" type="ORF">ACFFSY_14635</name>
</gene>
<organism evidence="2 3">
    <name type="scientific">Paenibacillus aurantiacus</name>
    <dbReference type="NCBI Taxonomy" id="1936118"/>
    <lineage>
        <taxon>Bacteria</taxon>
        <taxon>Bacillati</taxon>
        <taxon>Bacillota</taxon>
        <taxon>Bacilli</taxon>
        <taxon>Bacillales</taxon>
        <taxon>Paenibacillaceae</taxon>
        <taxon>Paenibacillus</taxon>
    </lineage>
</organism>
<evidence type="ECO:0000256" key="1">
    <source>
        <dbReference type="SAM" id="Phobius"/>
    </source>
</evidence>
<evidence type="ECO:0000313" key="3">
    <source>
        <dbReference type="Proteomes" id="UP001589747"/>
    </source>
</evidence>
<evidence type="ECO:0000313" key="2">
    <source>
        <dbReference type="EMBL" id="MFB9327161.1"/>
    </source>
</evidence>
<name>A0ABV5KRC8_9BACL</name>
<dbReference type="InterPro" id="IPR020210">
    <property type="entry name" value="Uncharacterised_YpbF_TM"/>
</dbReference>
<dbReference type="Pfam" id="PF10864">
    <property type="entry name" value="DUF2663"/>
    <property type="match status" value="1"/>
</dbReference>
<keyword evidence="1" id="KW-1133">Transmembrane helix</keyword>